<protein>
    <submittedName>
        <fullName evidence="2">Uncharacterized protein</fullName>
    </submittedName>
</protein>
<dbReference type="Proteomes" id="UP000265520">
    <property type="component" value="Unassembled WGS sequence"/>
</dbReference>
<keyword evidence="1" id="KW-0472">Membrane</keyword>
<keyword evidence="1" id="KW-1133">Transmembrane helix</keyword>
<keyword evidence="1" id="KW-0812">Transmembrane</keyword>
<accession>A0A392RGM4</accession>
<dbReference type="AlphaFoldDB" id="A0A392RGM4"/>
<feature type="transmembrane region" description="Helical" evidence="1">
    <location>
        <begin position="12"/>
        <end position="33"/>
    </location>
</feature>
<evidence type="ECO:0000313" key="2">
    <source>
        <dbReference type="EMBL" id="MCI34930.1"/>
    </source>
</evidence>
<keyword evidence="3" id="KW-1185">Reference proteome</keyword>
<organism evidence="2 3">
    <name type="scientific">Trifolium medium</name>
    <dbReference type="NCBI Taxonomy" id="97028"/>
    <lineage>
        <taxon>Eukaryota</taxon>
        <taxon>Viridiplantae</taxon>
        <taxon>Streptophyta</taxon>
        <taxon>Embryophyta</taxon>
        <taxon>Tracheophyta</taxon>
        <taxon>Spermatophyta</taxon>
        <taxon>Magnoliopsida</taxon>
        <taxon>eudicotyledons</taxon>
        <taxon>Gunneridae</taxon>
        <taxon>Pentapetalae</taxon>
        <taxon>rosids</taxon>
        <taxon>fabids</taxon>
        <taxon>Fabales</taxon>
        <taxon>Fabaceae</taxon>
        <taxon>Papilionoideae</taxon>
        <taxon>50 kb inversion clade</taxon>
        <taxon>NPAAA clade</taxon>
        <taxon>Hologalegina</taxon>
        <taxon>IRL clade</taxon>
        <taxon>Trifolieae</taxon>
        <taxon>Trifolium</taxon>
    </lineage>
</organism>
<name>A0A392RGM4_9FABA</name>
<proteinExistence type="predicted"/>
<dbReference type="EMBL" id="LXQA010218373">
    <property type="protein sequence ID" value="MCI34930.1"/>
    <property type="molecule type" value="Genomic_DNA"/>
</dbReference>
<comment type="caution">
    <text evidence="2">The sequence shown here is derived from an EMBL/GenBank/DDBJ whole genome shotgun (WGS) entry which is preliminary data.</text>
</comment>
<evidence type="ECO:0000256" key="1">
    <source>
        <dbReference type="SAM" id="Phobius"/>
    </source>
</evidence>
<sequence length="71" mass="7804">RLHRAGVFDGLQVALFCVGFCCCCCCSTVLLLVRPPHNQIANVDFLLRAEVFGGLHRTGYFGGLQFVEICV</sequence>
<reference evidence="2 3" key="1">
    <citation type="journal article" date="2018" name="Front. Plant Sci.">
        <title>Red Clover (Trifolium pratense) and Zigzag Clover (T. medium) - A Picture of Genomic Similarities and Differences.</title>
        <authorList>
            <person name="Dluhosova J."/>
            <person name="Istvanek J."/>
            <person name="Nedelnik J."/>
            <person name="Repkova J."/>
        </authorList>
    </citation>
    <scope>NUCLEOTIDE SEQUENCE [LARGE SCALE GENOMIC DNA]</scope>
    <source>
        <strain evidence="3">cv. 10/8</strain>
        <tissue evidence="2">Leaf</tissue>
    </source>
</reference>
<feature type="non-terminal residue" evidence="2">
    <location>
        <position position="1"/>
    </location>
</feature>
<evidence type="ECO:0000313" key="3">
    <source>
        <dbReference type="Proteomes" id="UP000265520"/>
    </source>
</evidence>